<reference evidence="3 4" key="1">
    <citation type="submission" date="2024-01" db="EMBL/GenBank/DDBJ databases">
        <title>Genome assemblies of Stephania.</title>
        <authorList>
            <person name="Yang L."/>
        </authorList>
    </citation>
    <scope>NUCLEOTIDE SEQUENCE [LARGE SCALE GENOMIC DNA]</scope>
    <source>
        <strain evidence="3">QJT</strain>
        <tissue evidence="3">Leaf</tissue>
    </source>
</reference>
<feature type="transmembrane region" description="Helical" evidence="2">
    <location>
        <begin position="34"/>
        <end position="54"/>
    </location>
</feature>
<evidence type="ECO:0000313" key="4">
    <source>
        <dbReference type="Proteomes" id="UP001417504"/>
    </source>
</evidence>
<feature type="region of interest" description="Disordered" evidence="1">
    <location>
        <begin position="75"/>
        <end position="96"/>
    </location>
</feature>
<sequence>MVLTDFNGVGVGFGFGVGCGFGIGWGFGGMPLNVLGLGAGGGCGVGLGLGWGFGTAFGSQYRTSEVTFLGTDFGNAASTKKKTSTDFNKNTQEARA</sequence>
<comment type="caution">
    <text evidence="3">The sequence shown here is derived from an EMBL/GenBank/DDBJ whole genome shotgun (WGS) entry which is preliminary data.</text>
</comment>
<gene>
    <name evidence="3" type="ORF">Sjap_022733</name>
</gene>
<keyword evidence="2" id="KW-0812">Transmembrane</keyword>
<evidence type="ECO:0000313" key="3">
    <source>
        <dbReference type="EMBL" id="KAK9097236.1"/>
    </source>
</evidence>
<accession>A0AAP0EPF8</accession>
<keyword evidence="2" id="KW-1133">Transmembrane helix</keyword>
<evidence type="ECO:0000256" key="2">
    <source>
        <dbReference type="SAM" id="Phobius"/>
    </source>
</evidence>
<dbReference type="AlphaFoldDB" id="A0AAP0EPF8"/>
<evidence type="ECO:0008006" key="5">
    <source>
        <dbReference type="Google" id="ProtNLM"/>
    </source>
</evidence>
<name>A0AAP0EPF8_9MAGN</name>
<evidence type="ECO:0000256" key="1">
    <source>
        <dbReference type="SAM" id="MobiDB-lite"/>
    </source>
</evidence>
<organism evidence="3 4">
    <name type="scientific">Stephania japonica</name>
    <dbReference type="NCBI Taxonomy" id="461633"/>
    <lineage>
        <taxon>Eukaryota</taxon>
        <taxon>Viridiplantae</taxon>
        <taxon>Streptophyta</taxon>
        <taxon>Embryophyta</taxon>
        <taxon>Tracheophyta</taxon>
        <taxon>Spermatophyta</taxon>
        <taxon>Magnoliopsida</taxon>
        <taxon>Ranunculales</taxon>
        <taxon>Menispermaceae</taxon>
        <taxon>Menispermoideae</taxon>
        <taxon>Cissampelideae</taxon>
        <taxon>Stephania</taxon>
    </lineage>
</organism>
<dbReference type="PANTHER" id="PTHR34201">
    <property type="entry name" value="GLYCINE-RICH PROTEIN"/>
    <property type="match status" value="1"/>
</dbReference>
<protein>
    <recommendedName>
        <fullName evidence="5">Protein TRIGALACTOSYLDIACYLGLYCEROL 5, chloroplastic</fullName>
    </recommendedName>
</protein>
<keyword evidence="4" id="KW-1185">Reference proteome</keyword>
<dbReference type="InterPro" id="IPR053288">
    <property type="entry name" value="TGD_Bridge_Protein"/>
</dbReference>
<dbReference type="Proteomes" id="UP001417504">
    <property type="component" value="Unassembled WGS sequence"/>
</dbReference>
<feature type="compositionally biased region" description="Polar residues" evidence="1">
    <location>
        <begin position="85"/>
        <end position="96"/>
    </location>
</feature>
<keyword evidence="2" id="KW-0472">Membrane</keyword>
<dbReference type="EMBL" id="JBBNAE010000009">
    <property type="protein sequence ID" value="KAK9097236.1"/>
    <property type="molecule type" value="Genomic_DNA"/>
</dbReference>
<feature type="transmembrane region" description="Helical" evidence="2">
    <location>
        <begin position="6"/>
        <end position="27"/>
    </location>
</feature>
<proteinExistence type="predicted"/>
<dbReference type="PANTHER" id="PTHR34201:SF12">
    <property type="entry name" value="PROTEIN TRIGALACTOSYLDIACYLGLYCEROL 5, CHLOROPLASTIC"/>
    <property type="match status" value="1"/>
</dbReference>